<dbReference type="AlphaFoldDB" id="A0A271IZE2"/>
<evidence type="ECO:0000313" key="9">
    <source>
        <dbReference type="EMBL" id="PAP76606.1"/>
    </source>
</evidence>
<evidence type="ECO:0000256" key="5">
    <source>
        <dbReference type="ARBA" id="ARBA00022989"/>
    </source>
</evidence>
<gene>
    <name evidence="9" type="ORF">BSZ37_09210</name>
</gene>
<comment type="similarity">
    <text evidence="2 7">Belongs to the ExbD/TolR family.</text>
</comment>
<sequence>MSAHFKKKSAGTKQEIPTASMPDIIFMLLIFFMVTTVLRETELLVNVSIPQAEAIEKIDQKRLIQYVYIGPEKLESGGLGEPAVQIDDAIVRERTNIRQFMYRALREEPRTIVSMRVDRDVETGLLYDVQQELREAEALRVNYSTTREAE</sequence>
<accession>A0A271IZE2</accession>
<dbReference type="OrthoDB" id="9810103at2"/>
<dbReference type="GO" id="GO:0005886">
    <property type="term" value="C:plasma membrane"/>
    <property type="evidence" value="ECO:0007669"/>
    <property type="project" value="UniProtKB-SubCell"/>
</dbReference>
<proteinExistence type="inferred from homology"/>
<feature type="transmembrane region" description="Helical" evidence="8">
    <location>
        <begin position="21"/>
        <end position="38"/>
    </location>
</feature>
<keyword evidence="6 8" id="KW-0472">Membrane</keyword>
<evidence type="ECO:0000256" key="2">
    <source>
        <dbReference type="ARBA" id="ARBA00005811"/>
    </source>
</evidence>
<dbReference type="InterPro" id="IPR003400">
    <property type="entry name" value="ExbD"/>
</dbReference>
<keyword evidence="5 8" id="KW-1133">Transmembrane helix</keyword>
<evidence type="ECO:0000256" key="7">
    <source>
        <dbReference type="RuleBase" id="RU003879"/>
    </source>
</evidence>
<dbReference type="RefSeq" id="WP_095510265.1">
    <property type="nucleotide sequence ID" value="NZ_MQWD01000001.1"/>
</dbReference>
<organism evidence="9 10">
    <name type="scientific">Rubrivirga marina</name>
    <dbReference type="NCBI Taxonomy" id="1196024"/>
    <lineage>
        <taxon>Bacteria</taxon>
        <taxon>Pseudomonadati</taxon>
        <taxon>Rhodothermota</taxon>
        <taxon>Rhodothermia</taxon>
        <taxon>Rhodothermales</taxon>
        <taxon>Rubricoccaceae</taxon>
        <taxon>Rubrivirga</taxon>
    </lineage>
</organism>
<evidence type="ECO:0000256" key="4">
    <source>
        <dbReference type="ARBA" id="ARBA00022692"/>
    </source>
</evidence>
<dbReference type="PANTHER" id="PTHR30558:SF3">
    <property type="entry name" value="BIOPOLYMER TRANSPORT PROTEIN EXBD-RELATED"/>
    <property type="match status" value="1"/>
</dbReference>
<name>A0A271IZE2_9BACT</name>
<evidence type="ECO:0000256" key="1">
    <source>
        <dbReference type="ARBA" id="ARBA00004162"/>
    </source>
</evidence>
<keyword evidence="7" id="KW-0653">Protein transport</keyword>
<reference evidence="9 10" key="1">
    <citation type="submission" date="2016-11" db="EMBL/GenBank/DDBJ databases">
        <title>Study of marine rhodopsin-containing bacteria.</title>
        <authorList>
            <person name="Yoshizawa S."/>
            <person name="Kumagai Y."/>
            <person name="Kogure K."/>
        </authorList>
    </citation>
    <scope>NUCLEOTIDE SEQUENCE [LARGE SCALE GENOMIC DNA]</scope>
    <source>
        <strain evidence="9 10">SAORIC-28</strain>
    </source>
</reference>
<dbReference type="Pfam" id="PF02472">
    <property type="entry name" value="ExbD"/>
    <property type="match status" value="1"/>
</dbReference>
<dbReference type="GO" id="GO:0015031">
    <property type="term" value="P:protein transport"/>
    <property type="evidence" value="ECO:0007669"/>
    <property type="project" value="UniProtKB-KW"/>
</dbReference>
<evidence type="ECO:0000256" key="6">
    <source>
        <dbReference type="ARBA" id="ARBA00023136"/>
    </source>
</evidence>
<evidence type="ECO:0000256" key="3">
    <source>
        <dbReference type="ARBA" id="ARBA00022475"/>
    </source>
</evidence>
<dbReference type="Proteomes" id="UP000216339">
    <property type="component" value="Unassembled WGS sequence"/>
</dbReference>
<keyword evidence="3" id="KW-1003">Cell membrane</keyword>
<dbReference type="EMBL" id="MQWD01000001">
    <property type="protein sequence ID" value="PAP76606.1"/>
    <property type="molecule type" value="Genomic_DNA"/>
</dbReference>
<evidence type="ECO:0000313" key="10">
    <source>
        <dbReference type="Proteomes" id="UP000216339"/>
    </source>
</evidence>
<protein>
    <submittedName>
        <fullName evidence="9">Biopolymer transporter ExbD</fullName>
    </submittedName>
</protein>
<keyword evidence="4 7" id="KW-0812">Transmembrane</keyword>
<dbReference type="GO" id="GO:0022857">
    <property type="term" value="F:transmembrane transporter activity"/>
    <property type="evidence" value="ECO:0007669"/>
    <property type="project" value="InterPro"/>
</dbReference>
<comment type="subcellular location">
    <subcellularLocation>
        <location evidence="1">Cell membrane</location>
        <topology evidence="1">Single-pass membrane protein</topology>
    </subcellularLocation>
    <subcellularLocation>
        <location evidence="7">Cell membrane</location>
        <topology evidence="7">Single-pass type II membrane protein</topology>
    </subcellularLocation>
</comment>
<comment type="caution">
    <text evidence="9">The sequence shown here is derived from an EMBL/GenBank/DDBJ whole genome shotgun (WGS) entry which is preliminary data.</text>
</comment>
<evidence type="ECO:0000256" key="8">
    <source>
        <dbReference type="SAM" id="Phobius"/>
    </source>
</evidence>
<keyword evidence="7" id="KW-0813">Transport</keyword>
<keyword evidence="10" id="KW-1185">Reference proteome</keyword>
<dbReference type="PANTHER" id="PTHR30558">
    <property type="entry name" value="EXBD MEMBRANE COMPONENT OF PMF-DRIVEN MACROMOLECULE IMPORT SYSTEM"/>
    <property type="match status" value="1"/>
</dbReference>